<keyword evidence="7" id="KW-1185">Reference proteome</keyword>
<dbReference type="PANTHER" id="PTHR23026">
    <property type="entry name" value="NADPH NITROREDUCTASE"/>
    <property type="match status" value="1"/>
</dbReference>
<dbReference type="SUPFAM" id="SSF55469">
    <property type="entry name" value="FMN-dependent nitroreductase-like"/>
    <property type="match status" value="1"/>
</dbReference>
<proteinExistence type="predicted"/>
<dbReference type="InterPro" id="IPR029479">
    <property type="entry name" value="Nitroreductase"/>
</dbReference>
<dbReference type="RefSeq" id="WP_226930768.1">
    <property type="nucleotide sequence ID" value="NZ_FAOZ01000008.1"/>
</dbReference>
<gene>
    <name evidence="6" type="ORF">Ga0074812_108282</name>
</gene>
<dbReference type="InterPro" id="IPR050627">
    <property type="entry name" value="Nitroreductase/BluB"/>
</dbReference>
<feature type="compositionally biased region" description="Low complexity" evidence="4">
    <location>
        <begin position="1"/>
        <end position="11"/>
    </location>
</feature>
<dbReference type="Pfam" id="PF00881">
    <property type="entry name" value="Nitroreductase"/>
    <property type="match status" value="1"/>
</dbReference>
<dbReference type="CDD" id="cd02062">
    <property type="entry name" value="Nitro_FMN_reductase"/>
    <property type="match status" value="1"/>
</dbReference>
<dbReference type="InterPro" id="IPR000415">
    <property type="entry name" value="Nitroreductase-like"/>
</dbReference>
<dbReference type="EMBL" id="FAOZ01000008">
    <property type="protein sequence ID" value="CUU56754.1"/>
    <property type="molecule type" value="Genomic_DNA"/>
</dbReference>
<reference evidence="7" key="1">
    <citation type="submission" date="2015-11" db="EMBL/GenBank/DDBJ databases">
        <authorList>
            <person name="Varghese N."/>
        </authorList>
    </citation>
    <scope>NUCLEOTIDE SEQUENCE [LARGE SCALE GENOMIC DNA]</scope>
    <source>
        <strain evidence="7">DSM 45899</strain>
    </source>
</reference>
<evidence type="ECO:0000256" key="2">
    <source>
        <dbReference type="ARBA" id="ARBA00022643"/>
    </source>
</evidence>
<evidence type="ECO:0000256" key="3">
    <source>
        <dbReference type="ARBA" id="ARBA00023002"/>
    </source>
</evidence>
<evidence type="ECO:0000256" key="1">
    <source>
        <dbReference type="ARBA" id="ARBA00022630"/>
    </source>
</evidence>
<dbReference type="PANTHER" id="PTHR23026:SF90">
    <property type="entry name" value="IODOTYROSINE DEIODINASE 1"/>
    <property type="match status" value="1"/>
</dbReference>
<dbReference type="GO" id="GO:0016491">
    <property type="term" value="F:oxidoreductase activity"/>
    <property type="evidence" value="ECO:0007669"/>
    <property type="project" value="UniProtKB-KW"/>
</dbReference>
<keyword evidence="1" id="KW-0285">Flavoprotein</keyword>
<name>A0A0S4QP05_9ACTN</name>
<keyword evidence="3" id="KW-0560">Oxidoreductase</keyword>
<dbReference type="Gene3D" id="3.40.109.10">
    <property type="entry name" value="NADH Oxidase"/>
    <property type="match status" value="1"/>
</dbReference>
<feature type="compositionally biased region" description="Gly residues" evidence="4">
    <location>
        <begin position="12"/>
        <end position="22"/>
    </location>
</feature>
<accession>A0A0S4QP05</accession>
<sequence>MQSSGTGPNGLKPGGGDQGGMGLREAMRTSGAERTFTEEPVPDEVLARVLDDARFAPSGANAQPWTVIVLRDPEIRRGVRELSVLGWREYRAQVKAGLRPFAPGPDGRWHGPGIDLAEAAATPQPMTFIDSLDRAPVLLVLCARLTALAVADVDLDRQSIVGGGSVYPFAQNVLLAARAEGLGGVLTTFLVRREPAAAKLLAIPADHAIAGVIALGYPQRRATRLTRRPVEEFARLDTFDGPAFPGPASRGTTL</sequence>
<protein>
    <submittedName>
        <fullName evidence="6">Nitroreductase</fullName>
    </submittedName>
</protein>
<evidence type="ECO:0000313" key="6">
    <source>
        <dbReference type="EMBL" id="CUU56754.1"/>
    </source>
</evidence>
<evidence type="ECO:0000259" key="5">
    <source>
        <dbReference type="Pfam" id="PF00881"/>
    </source>
</evidence>
<organism evidence="6 7">
    <name type="scientific">Parafrankia irregularis</name>
    <dbReference type="NCBI Taxonomy" id="795642"/>
    <lineage>
        <taxon>Bacteria</taxon>
        <taxon>Bacillati</taxon>
        <taxon>Actinomycetota</taxon>
        <taxon>Actinomycetes</taxon>
        <taxon>Frankiales</taxon>
        <taxon>Frankiaceae</taxon>
        <taxon>Parafrankia</taxon>
    </lineage>
</organism>
<evidence type="ECO:0000256" key="4">
    <source>
        <dbReference type="SAM" id="MobiDB-lite"/>
    </source>
</evidence>
<evidence type="ECO:0000313" key="7">
    <source>
        <dbReference type="Proteomes" id="UP000198802"/>
    </source>
</evidence>
<dbReference type="AlphaFoldDB" id="A0A0S4QP05"/>
<feature type="domain" description="Nitroreductase" evidence="5">
    <location>
        <begin position="34"/>
        <end position="217"/>
    </location>
</feature>
<feature type="region of interest" description="Disordered" evidence="4">
    <location>
        <begin position="1"/>
        <end position="23"/>
    </location>
</feature>
<dbReference type="Proteomes" id="UP000198802">
    <property type="component" value="Unassembled WGS sequence"/>
</dbReference>
<keyword evidence="2" id="KW-0288">FMN</keyword>